<name>N9TR46_9BACT</name>
<evidence type="ECO:0000256" key="9">
    <source>
        <dbReference type="SAM" id="SignalP"/>
    </source>
</evidence>
<comment type="subcellular location">
    <subcellularLocation>
        <location evidence="1">Cell membrane</location>
        <topology evidence="1">Lipid-anchor</topology>
    </subcellularLocation>
</comment>
<evidence type="ECO:0000256" key="1">
    <source>
        <dbReference type="ARBA" id="ARBA00004193"/>
    </source>
</evidence>
<dbReference type="eggNOG" id="ENOG5032FTF">
    <property type="taxonomic scope" value="Bacteria"/>
</dbReference>
<keyword evidence="5" id="KW-0472">Membrane</keyword>
<feature type="compositionally biased region" description="Low complexity" evidence="8">
    <location>
        <begin position="36"/>
        <end position="56"/>
    </location>
</feature>
<proteinExistence type="predicted"/>
<dbReference type="STRING" id="1188233.MAU_4130"/>
<dbReference type="RefSeq" id="WP_004424731.1">
    <property type="nucleotide sequence ID" value="NZ_AORI01000011.1"/>
</dbReference>
<keyword evidence="2" id="KW-1003">Cell membrane</keyword>
<evidence type="ECO:0000256" key="4">
    <source>
        <dbReference type="ARBA" id="ARBA00022737"/>
    </source>
</evidence>
<evidence type="ECO:0000256" key="5">
    <source>
        <dbReference type="ARBA" id="ARBA00023136"/>
    </source>
</evidence>
<organism evidence="10 11">
    <name type="scientific">Metamycoplasma auris 15026</name>
    <dbReference type="NCBI Taxonomy" id="1188233"/>
    <lineage>
        <taxon>Bacteria</taxon>
        <taxon>Bacillati</taxon>
        <taxon>Mycoplasmatota</taxon>
        <taxon>Mycoplasmoidales</taxon>
        <taxon>Metamycoplasmataceae</taxon>
        <taxon>Metamycoplasma</taxon>
    </lineage>
</organism>
<evidence type="ECO:0000256" key="6">
    <source>
        <dbReference type="ARBA" id="ARBA00023139"/>
    </source>
</evidence>
<dbReference type="PATRIC" id="fig|1188233.3.peg.398"/>
<dbReference type="PROSITE" id="PS51257">
    <property type="entry name" value="PROKAR_LIPOPROTEIN"/>
    <property type="match status" value="1"/>
</dbReference>
<evidence type="ECO:0000256" key="8">
    <source>
        <dbReference type="SAM" id="MobiDB-lite"/>
    </source>
</evidence>
<reference evidence="10 11" key="1">
    <citation type="journal article" date="2013" name="Genome Announc.">
        <title>Draft Genome Sequences of Mycoplasma auris and Mycoplasma yeatsii, Two Species of the Ear Canal of Caprinae.</title>
        <authorList>
            <person name="Dordet-Frisoni E."/>
            <person name="Baranowski E."/>
            <person name="Barre A."/>
            <person name="Blanchard A."/>
            <person name="Breton M."/>
            <person name="Couture C."/>
            <person name="Dupuy V."/>
            <person name="Gaurivaud P."/>
            <person name="Jacob D."/>
            <person name="Lemaitre C."/>
            <person name="Manso-Silvan L."/>
            <person name="Nikolski M."/>
            <person name="Nouvel L.X."/>
            <person name="Poumarat F."/>
            <person name="Sirand-Pugnet P."/>
            <person name="Thebault P."/>
            <person name="Theil S."/>
            <person name="Thiaucourt F."/>
            <person name="Citti C."/>
            <person name="Tardy F."/>
        </authorList>
    </citation>
    <scope>NUCLEOTIDE SEQUENCE [LARGE SCALE GENOMIC DNA]</scope>
    <source>
        <strain evidence="10 11">15026</strain>
    </source>
</reference>
<evidence type="ECO:0008006" key="12">
    <source>
        <dbReference type="Google" id="ProtNLM"/>
    </source>
</evidence>
<keyword evidence="11" id="KW-1185">Reference proteome</keyword>
<dbReference type="InterPro" id="IPR049890">
    <property type="entry name" value="VlpA-F-like_signal"/>
</dbReference>
<sequence length="341" mass="38695">MKKLNKILISLGSIVSISALPLVAASCKKTKKQEDTNNSSSNSSSNTENSNETMNNGDSGSHNIQGDDSNATTPNGGTYKVEVDSAEEKRKLEEEKARDLKDIEVVKGIIEEHKDAFGSFHNQSEFLDQINLYANEKGIKDLKLEDDMDKTKNLEVDTEGGKNNKIKLQLRSKKFDVTLGKVLKDRVITKYYIFGNDKNILTNDGNTWSAQNKKSNEKIVITQLGYFYNEQQGNNKYITLTPLPNYTIKVPTYLPSKIKSFYLSFYNLKSSSIENLDQWITKNIVMGEQAFLNAVNFDQDLSKWDMSNLKNSKQFFKDAKKLTYLEKIAEAWKISKDKLTK</sequence>
<feature type="compositionally biased region" description="Polar residues" evidence="8">
    <location>
        <begin position="57"/>
        <end position="76"/>
    </location>
</feature>
<feature type="chain" id="PRO_5004153202" description="Lipoprotein" evidence="9">
    <location>
        <begin position="25"/>
        <end position="341"/>
    </location>
</feature>
<keyword evidence="4" id="KW-0677">Repeat</keyword>
<dbReference type="GO" id="GO:0005886">
    <property type="term" value="C:plasma membrane"/>
    <property type="evidence" value="ECO:0007669"/>
    <property type="project" value="UniProtKB-SubCell"/>
</dbReference>
<evidence type="ECO:0000256" key="2">
    <source>
        <dbReference type="ARBA" id="ARBA00022475"/>
    </source>
</evidence>
<dbReference type="Pfam" id="PF03382">
    <property type="entry name" value="DUF285"/>
    <property type="match status" value="1"/>
</dbReference>
<evidence type="ECO:0000313" key="10">
    <source>
        <dbReference type="EMBL" id="ENY68624.1"/>
    </source>
</evidence>
<gene>
    <name evidence="10" type="ORF">MAU_4130</name>
</gene>
<evidence type="ECO:0000256" key="7">
    <source>
        <dbReference type="ARBA" id="ARBA00023288"/>
    </source>
</evidence>
<feature type="region of interest" description="Disordered" evidence="8">
    <location>
        <begin position="27"/>
        <end position="95"/>
    </location>
</feature>
<keyword evidence="3 9" id="KW-0732">Signal</keyword>
<evidence type="ECO:0000313" key="11">
    <source>
        <dbReference type="Proteomes" id="UP000013131"/>
    </source>
</evidence>
<keyword evidence="6" id="KW-0564">Palmitate</keyword>
<feature type="signal peptide" evidence="9">
    <location>
        <begin position="1"/>
        <end position="24"/>
    </location>
</feature>
<feature type="compositionally biased region" description="Basic and acidic residues" evidence="8">
    <location>
        <begin position="81"/>
        <end position="95"/>
    </location>
</feature>
<evidence type="ECO:0000256" key="3">
    <source>
        <dbReference type="ARBA" id="ARBA00022729"/>
    </source>
</evidence>
<protein>
    <recommendedName>
        <fullName evidence="12">Lipoprotein</fullName>
    </recommendedName>
</protein>
<dbReference type="NCBIfam" id="NF033817">
    <property type="entry name" value="Mplas_variab_LP"/>
    <property type="match status" value="1"/>
</dbReference>
<dbReference type="InterPro" id="IPR005046">
    <property type="entry name" value="DUF285"/>
</dbReference>
<dbReference type="OrthoDB" id="395395at2"/>
<dbReference type="AlphaFoldDB" id="N9TR46"/>
<accession>N9TR46</accession>
<dbReference type="EMBL" id="AORI01000011">
    <property type="protein sequence ID" value="ENY68624.1"/>
    <property type="molecule type" value="Genomic_DNA"/>
</dbReference>
<keyword evidence="7" id="KW-0449">Lipoprotein</keyword>
<dbReference type="Proteomes" id="UP000013131">
    <property type="component" value="Unassembled WGS sequence"/>
</dbReference>
<comment type="caution">
    <text evidence="10">The sequence shown here is derived from an EMBL/GenBank/DDBJ whole genome shotgun (WGS) entry which is preliminary data.</text>
</comment>